<dbReference type="InterPro" id="IPR000061">
    <property type="entry name" value="Surp"/>
</dbReference>
<feature type="compositionally biased region" description="Acidic residues" evidence="8">
    <location>
        <begin position="159"/>
        <end position="172"/>
    </location>
</feature>
<keyword evidence="5" id="KW-0804">Transcription</keyword>
<evidence type="ECO:0000259" key="9">
    <source>
        <dbReference type="PROSITE" id="PS50128"/>
    </source>
</evidence>
<dbReference type="InterPro" id="IPR019147">
    <property type="entry name" value="SWAP_N_domain"/>
</dbReference>
<keyword evidence="11" id="KW-1185">Reference proteome</keyword>
<dbReference type="PANTHER" id="PTHR13161">
    <property type="entry name" value="SPLICING FACTOR SUPPRESSOR OF WHITE APRICOT"/>
    <property type="match status" value="1"/>
</dbReference>
<feature type="region of interest" description="Disordered" evidence="8">
    <location>
        <begin position="97"/>
        <end position="185"/>
    </location>
</feature>
<feature type="region of interest" description="Disordered" evidence="8">
    <location>
        <begin position="253"/>
        <end position="347"/>
    </location>
</feature>
<dbReference type="Pfam" id="PF01805">
    <property type="entry name" value="Surp"/>
    <property type="match status" value="1"/>
</dbReference>
<dbReference type="PANTHER" id="PTHR13161:SF15">
    <property type="entry name" value="SPLICING FACTOR, SUPPRESSOR OF WHITE-APRICOT HOMOLOG"/>
    <property type="match status" value="1"/>
</dbReference>
<evidence type="ECO:0000256" key="7">
    <source>
        <dbReference type="SAM" id="Coils"/>
    </source>
</evidence>
<dbReference type="SUPFAM" id="SSF109905">
    <property type="entry name" value="Surp module (SWAP domain)"/>
    <property type="match status" value="2"/>
</dbReference>
<dbReference type="GO" id="GO:0003723">
    <property type="term" value="F:RNA binding"/>
    <property type="evidence" value="ECO:0007669"/>
    <property type="project" value="UniProtKB-KW"/>
</dbReference>
<dbReference type="KEGG" id="nai:NECAME_10001"/>
<evidence type="ECO:0000256" key="8">
    <source>
        <dbReference type="SAM" id="MobiDB-lite"/>
    </source>
</evidence>
<feature type="compositionally biased region" description="Acidic residues" evidence="8">
    <location>
        <begin position="106"/>
        <end position="116"/>
    </location>
</feature>
<evidence type="ECO:0000313" key="11">
    <source>
        <dbReference type="Proteomes" id="UP000053676"/>
    </source>
</evidence>
<evidence type="ECO:0000256" key="5">
    <source>
        <dbReference type="ARBA" id="ARBA00023163"/>
    </source>
</evidence>
<evidence type="ECO:0000256" key="4">
    <source>
        <dbReference type="ARBA" id="ARBA00023015"/>
    </source>
</evidence>
<evidence type="ECO:0000256" key="1">
    <source>
        <dbReference type="ARBA" id="ARBA00022664"/>
    </source>
</evidence>
<dbReference type="PROSITE" id="PS50128">
    <property type="entry name" value="SURP"/>
    <property type="match status" value="2"/>
</dbReference>
<dbReference type="OMA" id="RAWWLSF"/>
<dbReference type="Pfam" id="PF09750">
    <property type="entry name" value="DRY_EERY"/>
    <property type="match status" value="1"/>
</dbReference>
<feature type="domain" description="SURP motif" evidence="9">
    <location>
        <begin position="196"/>
        <end position="239"/>
    </location>
</feature>
<evidence type="ECO:0000256" key="6">
    <source>
        <dbReference type="ARBA" id="ARBA00023187"/>
    </source>
</evidence>
<proteinExistence type="predicted"/>
<feature type="non-terminal residue" evidence="10">
    <location>
        <position position="1"/>
    </location>
</feature>
<dbReference type="AlphaFoldDB" id="W2TB91"/>
<keyword evidence="4" id="KW-0805">Transcription regulation</keyword>
<feature type="domain" description="SURP motif" evidence="9">
    <location>
        <begin position="429"/>
        <end position="468"/>
    </location>
</feature>
<name>W2TB91_NECAM</name>
<keyword evidence="3" id="KW-0694">RNA-binding</keyword>
<feature type="compositionally biased region" description="Basic and acidic residues" evidence="8">
    <location>
        <begin position="117"/>
        <end position="143"/>
    </location>
</feature>
<dbReference type="Proteomes" id="UP000053676">
    <property type="component" value="Unassembled WGS sequence"/>
</dbReference>
<dbReference type="InterPro" id="IPR040397">
    <property type="entry name" value="SWAP"/>
</dbReference>
<dbReference type="EMBL" id="KI659618">
    <property type="protein sequence ID" value="ETN79133.1"/>
    <property type="molecule type" value="Genomic_DNA"/>
</dbReference>
<dbReference type="STRING" id="51031.W2TB91"/>
<gene>
    <name evidence="10" type="ORF">NECAME_10001</name>
</gene>
<feature type="coiled-coil region" evidence="7">
    <location>
        <begin position="356"/>
        <end position="384"/>
    </location>
</feature>
<sequence>VLCPGFNQISLQRILKLSDLQPPAGNGCGTFFLFISIKNDEDLLVFGYASRIYPLDERSEYIAEERHLIDSPNDPSLRIDRYDCRLLLPVGYDVYTSSSTDQESCPTEDLEEEMCDEERYRDMSKEDQQIKEEEEMRPKKAEIGFDYGTSDVKRNGDAPDPESGDSDSESEPFEPPPGIKLPLGLVVPDNQKQNHIIERTALFVVTKGPQMEIVIKAKQRNNTEQFGFLEFDNILHPYYKYLSKLIREKKYTPNLSKHSKDTQQDQTSHGSAPGTNGQKSNALTALAAQSDSDSDDSDCELHPSLISGYQKRNRSPDLIDAAENAAGPRRRPSSPSPPPVTAHRHDYDMNKSNDIYASLFKSLKQVSTEREEAEKRQIEQLEIKKHIIASAPPPPDEEYRAWWLSFYGTPCPFSSPQPMVPPPPDLQPVIASYAEFVARHGAEAEMELRGKFVPLGFFSSRELHFRFFMPFSYLRSPAKY</sequence>
<dbReference type="GO" id="GO:0000395">
    <property type="term" value="P:mRNA 5'-splice site recognition"/>
    <property type="evidence" value="ECO:0007669"/>
    <property type="project" value="TreeGrafter"/>
</dbReference>
<keyword evidence="2" id="KW-0677">Repeat</keyword>
<dbReference type="SMART" id="SM01141">
    <property type="entry name" value="DRY_EERY"/>
    <property type="match status" value="1"/>
</dbReference>
<evidence type="ECO:0000256" key="2">
    <source>
        <dbReference type="ARBA" id="ARBA00022737"/>
    </source>
</evidence>
<organism evidence="10 11">
    <name type="scientific">Necator americanus</name>
    <name type="common">Human hookworm</name>
    <dbReference type="NCBI Taxonomy" id="51031"/>
    <lineage>
        <taxon>Eukaryota</taxon>
        <taxon>Metazoa</taxon>
        <taxon>Ecdysozoa</taxon>
        <taxon>Nematoda</taxon>
        <taxon>Chromadorea</taxon>
        <taxon>Rhabditida</taxon>
        <taxon>Rhabditina</taxon>
        <taxon>Rhabditomorpha</taxon>
        <taxon>Strongyloidea</taxon>
        <taxon>Ancylostomatidae</taxon>
        <taxon>Bunostominae</taxon>
        <taxon>Necator</taxon>
    </lineage>
</organism>
<dbReference type="SMART" id="SM00648">
    <property type="entry name" value="SWAP"/>
    <property type="match status" value="1"/>
</dbReference>
<keyword evidence="7" id="KW-0175">Coiled coil</keyword>
<dbReference type="Gene3D" id="1.10.10.790">
    <property type="entry name" value="Surp module"/>
    <property type="match status" value="1"/>
</dbReference>
<dbReference type="InterPro" id="IPR035967">
    <property type="entry name" value="SWAP/Surp_sf"/>
</dbReference>
<accession>W2TB91</accession>
<keyword evidence="6" id="KW-0508">mRNA splicing</keyword>
<evidence type="ECO:0000313" key="10">
    <source>
        <dbReference type="EMBL" id="ETN79133.1"/>
    </source>
</evidence>
<keyword evidence="1" id="KW-0507">mRNA processing</keyword>
<protein>
    <submittedName>
        <fullName evidence="10">Surp module</fullName>
    </submittedName>
</protein>
<evidence type="ECO:0000256" key="3">
    <source>
        <dbReference type="ARBA" id="ARBA00022884"/>
    </source>
</evidence>
<reference evidence="10" key="1">
    <citation type="submission" date="2013-04" db="EMBL/GenBank/DDBJ databases">
        <title>Draft genome of the hookworm Necator americanus.</title>
        <authorList>
            <person name="Mitreva M."/>
        </authorList>
    </citation>
    <scope>NUCLEOTIDE SEQUENCE</scope>
</reference>
<feature type="compositionally biased region" description="Polar residues" evidence="8">
    <location>
        <begin position="264"/>
        <end position="289"/>
    </location>
</feature>
<dbReference type="OrthoDB" id="5836667at2759"/>